<dbReference type="Proteomes" id="UP000528460">
    <property type="component" value="Unassembled WGS sequence"/>
</dbReference>
<dbReference type="Gene3D" id="1.10.10.2910">
    <property type="match status" value="1"/>
</dbReference>
<feature type="domain" description="IrrE N-terminal-like" evidence="1">
    <location>
        <begin position="75"/>
        <end position="111"/>
    </location>
</feature>
<dbReference type="AlphaFoldDB" id="A0A7Y4JVI4"/>
<name>A0A7Y4JVI4_9BACT</name>
<dbReference type="Pfam" id="PF06114">
    <property type="entry name" value="Peptidase_M78"/>
    <property type="match status" value="1"/>
</dbReference>
<sequence length="243" mass="27410">MRERWLRDALQVASLPEPGTFPRPIVADAQKVLQVSFVALDEVTVHTVRAYLSRRGWKSMPEGDDRDMHGCIVALRGTAFLFYSRKDPLEEQRFTAAHELAHFVLDHLVPRQKALRFFGDSILPVLDLQQKPTPEQLLTSALDGVPMKPQVHLMERDDLGDIGTGDVLRVEQRADRLAFEWLAPEAVATQVMKQGPREERAARLQRAFGLPSRKAETYARVLAQREGAPRFVLSSVLGERNPG</sequence>
<proteinExistence type="predicted"/>
<gene>
    <name evidence="2" type="ORF">HNS30_23135</name>
</gene>
<evidence type="ECO:0000313" key="3">
    <source>
        <dbReference type="Proteomes" id="UP000528460"/>
    </source>
</evidence>
<evidence type="ECO:0000313" key="2">
    <source>
        <dbReference type="EMBL" id="NOK11938.1"/>
    </source>
</evidence>
<dbReference type="EMBL" id="JABFJW010000193">
    <property type="protein sequence ID" value="NOK11938.1"/>
    <property type="molecule type" value="Genomic_DNA"/>
</dbReference>
<accession>A0A7Y4JVI4</accession>
<evidence type="ECO:0000259" key="1">
    <source>
        <dbReference type="Pfam" id="PF06114"/>
    </source>
</evidence>
<protein>
    <submittedName>
        <fullName evidence="2">ImmA/IrrE family metallo-endopeptidase</fullName>
    </submittedName>
</protein>
<reference evidence="2 3" key="1">
    <citation type="submission" date="2020-05" db="EMBL/GenBank/DDBJ databases">
        <authorList>
            <person name="Whitworth D."/>
        </authorList>
    </citation>
    <scope>NUCLEOTIDE SEQUENCE [LARGE SCALE GENOMIC DNA]</scope>
    <source>
        <strain evidence="2 3">CA046A</strain>
    </source>
</reference>
<dbReference type="RefSeq" id="WP_171418027.1">
    <property type="nucleotide sequence ID" value="NZ_JABFJW010000193.1"/>
</dbReference>
<dbReference type="InterPro" id="IPR010359">
    <property type="entry name" value="IrrE_HExxH"/>
</dbReference>
<comment type="caution">
    <text evidence="2">The sequence shown here is derived from an EMBL/GenBank/DDBJ whole genome shotgun (WGS) entry which is preliminary data.</text>
</comment>
<organism evidence="2 3">
    <name type="scientific">Corallococcus exercitus</name>
    <dbReference type="NCBI Taxonomy" id="2316736"/>
    <lineage>
        <taxon>Bacteria</taxon>
        <taxon>Pseudomonadati</taxon>
        <taxon>Myxococcota</taxon>
        <taxon>Myxococcia</taxon>
        <taxon>Myxococcales</taxon>
        <taxon>Cystobacterineae</taxon>
        <taxon>Myxococcaceae</taxon>
        <taxon>Corallococcus</taxon>
    </lineage>
</organism>